<gene>
    <name evidence="2" type="ORF">HJO_11867</name>
</gene>
<feature type="domain" description="VWFA" evidence="1">
    <location>
        <begin position="27"/>
        <end position="172"/>
    </location>
</feature>
<name>A0A059FMV9_9PROT</name>
<organism evidence="2 3">
    <name type="scientific">Hyphomonas johnsonii MHS-2</name>
    <dbReference type="NCBI Taxonomy" id="1280950"/>
    <lineage>
        <taxon>Bacteria</taxon>
        <taxon>Pseudomonadati</taxon>
        <taxon>Pseudomonadota</taxon>
        <taxon>Alphaproteobacteria</taxon>
        <taxon>Hyphomonadales</taxon>
        <taxon>Hyphomonadaceae</taxon>
        <taxon>Hyphomonas</taxon>
    </lineage>
</organism>
<dbReference type="InterPro" id="IPR002035">
    <property type="entry name" value="VWF_A"/>
</dbReference>
<dbReference type="InterPro" id="IPR036465">
    <property type="entry name" value="vWFA_dom_sf"/>
</dbReference>
<dbReference type="RefSeq" id="WP_035617078.1">
    <property type="nucleotide sequence ID" value="NZ_ARYK01000005.1"/>
</dbReference>
<evidence type="ECO:0000313" key="3">
    <source>
        <dbReference type="Proteomes" id="UP000025171"/>
    </source>
</evidence>
<evidence type="ECO:0000313" key="2">
    <source>
        <dbReference type="EMBL" id="KCZ91813.1"/>
    </source>
</evidence>
<dbReference type="SUPFAM" id="SSF53300">
    <property type="entry name" value="vWA-like"/>
    <property type="match status" value="1"/>
</dbReference>
<reference evidence="2 3" key="1">
    <citation type="journal article" date="2014" name="Antonie Van Leeuwenhoek">
        <title>Hyphomonas beringensis sp. nov. and Hyphomonas chukchiensis sp. nov., isolated from surface seawater of the Bering Sea and Chukchi Sea.</title>
        <authorList>
            <person name="Li C."/>
            <person name="Lai Q."/>
            <person name="Li G."/>
            <person name="Dong C."/>
            <person name="Wang J."/>
            <person name="Liao Y."/>
            <person name="Shao Z."/>
        </authorList>
    </citation>
    <scope>NUCLEOTIDE SEQUENCE [LARGE SCALE GENOMIC DNA]</scope>
    <source>
        <strain evidence="2 3">MHS-2</strain>
    </source>
</reference>
<accession>A0A059FMV9</accession>
<dbReference type="eggNOG" id="ENOG502Z89U">
    <property type="taxonomic scope" value="Bacteria"/>
</dbReference>
<keyword evidence="3" id="KW-1185">Reference proteome</keyword>
<dbReference type="PATRIC" id="fig|1280950.3.peg.2379"/>
<proteinExistence type="predicted"/>
<dbReference type="Pfam" id="PF00092">
    <property type="entry name" value="VWA"/>
    <property type="match status" value="1"/>
</dbReference>
<dbReference type="PROSITE" id="PS51257">
    <property type="entry name" value="PROKAR_LIPOPROTEIN"/>
    <property type="match status" value="1"/>
</dbReference>
<dbReference type="AlphaFoldDB" id="A0A059FMV9"/>
<dbReference type="EMBL" id="ARYK01000005">
    <property type="protein sequence ID" value="KCZ91813.1"/>
    <property type="molecule type" value="Genomic_DNA"/>
</dbReference>
<dbReference type="STRING" id="1280950.HJO_11867"/>
<evidence type="ECO:0000259" key="1">
    <source>
        <dbReference type="Pfam" id="PF00092"/>
    </source>
</evidence>
<protein>
    <submittedName>
        <fullName evidence="2">Response regulator receiver domain-containing protein (CheY-like)</fullName>
    </submittedName>
</protein>
<dbReference type="OrthoDB" id="7627389at2"/>
<sequence length="214" mass="23177">MMRWLAAALSLVILAGCGAIKSNSRAVFVLVDASGSYARTMEESITTSRLIVAKLNPNDSIAVAQISSCSFSDDSVVFNQRLPGIPSQASHMKQAIFGALNAYGEGFKSSDFTDIHGALRYAANELEANRATSRYVVVFSDMIEDLAPDCDTSELSLDLAGITVIATNVTKTKADSSNPDLYDERLATWEKIVTDAGGQWRHAKSRDQLLDEVF</sequence>
<comment type="caution">
    <text evidence="2">The sequence shown here is derived from an EMBL/GenBank/DDBJ whole genome shotgun (WGS) entry which is preliminary data.</text>
</comment>
<dbReference type="Gene3D" id="3.40.50.410">
    <property type="entry name" value="von Willebrand factor, type A domain"/>
    <property type="match status" value="1"/>
</dbReference>
<dbReference type="Proteomes" id="UP000025171">
    <property type="component" value="Unassembled WGS sequence"/>
</dbReference>